<dbReference type="CDD" id="cd00065">
    <property type="entry name" value="FYVE_like_SF"/>
    <property type="match status" value="1"/>
</dbReference>
<protein>
    <recommendedName>
        <fullName evidence="6">FYVE-type domain-containing protein</fullName>
    </recommendedName>
</protein>
<sequence>MLGRVLKEVKLPFPDDFFPEMVVSTQLSDDFHRTASRLLNQTLDDELPVTRFHPSQQSDQWKLIGDRNGLQLYRERGFIKGNAVKVNVLGQMTGTLEGVLLALYAPTNEALKTQRSIMHNAYLDAAVLHVMEKDPYNEDDTSFSYRFEGLKWLACAPTGKLMHKRDLCWHEQLGRTQDANGDQVGYLIMQSVRVDECPSFEQQGLIRSTAAVCYIFRPLPNNRVGVYMKGQHAVGGKSRSWSADAIMAELWLGVASALECAKAKRLSKLVSGKEMFITSTQSKTCDICDSKLKMHKSSQNCKTCGKNVCNRCRMTKMIYPSRNTGNFPCSYFFCKPCLSDVQEKLYGRLASRVSFHYEDSSGRTGSNRSGSPQYAHTQSTGRQALSTMSSFSDPTPVQRQRAPSQDRAGSATIPSSRRSVDRLSSRCSSISSFSSARTTVSSAPSMSHYKKPAMIPGFSSNGARSMGAYQPPTGRFSGLPGENQTAAGPPSVQRTTSDYMRCNAPSKAYGNSRSLGQHAVALSSDKSSNGRRYMGNQSVDSTYDVEGNGAYCGRGLVSDDSDMSEESSDEEVLRSYGNSHSSRQHTMVLPGDKSSDGSRYMINQSVDYTYNGGGNGAYRGHDLINDDSDMSEESLDEEDAEVINLSNRWRQDITVYDGDGGNEIEIHRSSEFERDWSNEPEHVDMFEKDKLKYIKPFRSNDTAASSTARDTTSSNDPTEQKNLMERLMQINMAAEATYLMTKYNSNIQSNSSR</sequence>
<dbReference type="PROSITE" id="PS50178">
    <property type="entry name" value="ZF_FYVE"/>
    <property type="match status" value="1"/>
</dbReference>
<feature type="compositionally biased region" description="Polar residues" evidence="5">
    <location>
        <begin position="372"/>
        <end position="403"/>
    </location>
</feature>
<name>A0AAV0V878_9STRA</name>
<evidence type="ECO:0000256" key="4">
    <source>
        <dbReference type="PROSITE-ProRule" id="PRU00091"/>
    </source>
</evidence>
<dbReference type="GO" id="GO:0008270">
    <property type="term" value="F:zinc ion binding"/>
    <property type="evidence" value="ECO:0007669"/>
    <property type="project" value="UniProtKB-KW"/>
</dbReference>
<dbReference type="InterPro" id="IPR011011">
    <property type="entry name" value="Znf_FYVE_PHD"/>
</dbReference>
<proteinExistence type="predicted"/>
<evidence type="ECO:0000313" key="8">
    <source>
        <dbReference type="Proteomes" id="UP001162029"/>
    </source>
</evidence>
<evidence type="ECO:0000256" key="2">
    <source>
        <dbReference type="ARBA" id="ARBA00022771"/>
    </source>
</evidence>
<evidence type="ECO:0000313" key="7">
    <source>
        <dbReference type="EMBL" id="CAI5745415.1"/>
    </source>
</evidence>
<keyword evidence="3" id="KW-0862">Zinc</keyword>
<dbReference type="PANTHER" id="PTHR13510">
    <property type="entry name" value="FYVE-FINGER-CONTAINING RAB5 EFFECTOR PROTEIN RABENOSYN-5-RELATED"/>
    <property type="match status" value="1"/>
</dbReference>
<dbReference type="Proteomes" id="UP001162029">
    <property type="component" value="Unassembled WGS sequence"/>
</dbReference>
<feature type="region of interest" description="Disordered" evidence="5">
    <location>
        <begin position="357"/>
        <end position="424"/>
    </location>
</feature>
<evidence type="ECO:0000256" key="3">
    <source>
        <dbReference type="ARBA" id="ARBA00022833"/>
    </source>
</evidence>
<reference evidence="7" key="1">
    <citation type="submission" date="2022-12" db="EMBL/GenBank/DDBJ databases">
        <authorList>
            <person name="Webb A."/>
        </authorList>
    </citation>
    <scope>NUCLEOTIDE SEQUENCE</scope>
    <source>
        <strain evidence="7">Pd1</strain>
    </source>
</reference>
<keyword evidence="8" id="KW-1185">Reference proteome</keyword>
<dbReference type="InterPro" id="IPR017455">
    <property type="entry name" value="Znf_FYVE-rel"/>
</dbReference>
<feature type="compositionally biased region" description="Low complexity" evidence="5">
    <location>
        <begin position="362"/>
        <end position="371"/>
    </location>
</feature>
<dbReference type="SUPFAM" id="SSF57903">
    <property type="entry name" value="FYVE/PHD zinc finger"/>
    <property type="match status" value="1"/>
</dbReference>
<dbReference type="EMBL" id="CANTFM010002281">
    <property type="protein sequence ID" value="CAI5745415.1"/>
    <property type="molecule type" value="Genomic_DNA"/>
</dbReference>
<feature type="compositionally biased region" description="Polar residues" evidence="5">
    <location>
        <begin position="576"/>
        <end position="585"/>
    </location>
</feature>
<feature type="region of interest" description="Disordered" evidence="5">
    <location>
        <begin position="576"/>
        <end position="598"/>
    </location>
</feature>
<dbReference type="PANTHER" id="PTHR13510:SF44">
    <property type="entry name" value="RABENOSYN-5"/>
    <property type="match status" value="1"/>
</dbReference>
<keyword evidence="1" id="KW-0479">Metal-binding</keyword>
<feature type="domain" description="FYVE-type" evidence="6">
    <location>
        <begin position="279"/>
        <end position="342"/>
    </location>
</feature>
<keyword evidence="2 4" id="KW-0863">Zinc-finger</keyword>
<dbReference type="InterPro" id="IPR052727">
    <property type="entry name" value="Rab4/Rab5_effector"/>
</dbReference>
<evidence type="ECO:0000256" key="5">
    <source>
        <dbReference type="SAM" id="MobiDB-lite"/>
    </source>
</evidence>
<organism evidence="7 8">
    <name type="scientific">Peronospora destructor</name>
    <dbReference type="NCBI Taxonomy" id="86335"/>
    <lineage>
        <taxon>Eukaryota</taxon>
        <taxon>Sar</taxon>
        <taxon>Stramenopiles</taxon>
        <taxon>Oomycota</taxon>
        <taxon>Peronosporomycetes</taxon>
        <taxon>Peronosporales</taxon>
        <taxon>Peronosporaceae</taxon>
        <taxon>Peronospora</taxon>
    </lineage>
</organism>
<dbReference type="AlphaFoldDB" id="A0AAV0V878"/>
<dbReference type="Gene3D" id="3.30.40.10">
    <property type="entry name" value="Zinc/RING finger domain, C3HC4 (zinc finger)"/>
    <property type="match status" value="1"/>
</dbReference>
<dbReference type="Gene3D" id="3.30.530.20">
    <property type="match status" value="1"/>
</dbReference>
<accession>A0AAV0V878</accession>
<evidence type="ECO:0000259" key="6">
    <source>
        <dbReference type="PROSITE" id="PS50178"/>
    </source>
</evidence>
<dbReference type="InterPro" id="IPR023393">
    <property type="entry name" value="START-like_dom_sf"/>
</dbReference>
<feature type="compositionally biased region" description="Polar residues" evidence="5">
    <location>
        <begin position="482"/>
        <end position="497"/>
    </location>
</feature>
<evidence type="ECO:0000256" key="1">
    <source>
        <dbReference type="ARBA" id="ARBA00022723"/>
    </source>
</evidence>
<feature type="region of interest" description="Disordered" evidence="5">
    <location>
        <begin position="697"/>
        <end position="721"/>
    </location>
</feature>
<dbReference type="InterPro" id="IPR013083">
    <property type="entry name" value="Znf_RING/FYVE/PHD"/>
</dbReference>
<comment type="caution">
    <text evidence="7">The sequence shown here is derived from an EMBL/GenBank/DDBJ whole genome shotgun (WGS) entry which is preliminary data.</text>
</comment>
<feature type="compositionally biased region" description="Low complexity" evidence="5">
    <location>
        <begin position="699"/>
        <end position="716"/>
    </location>
</feature>
<feature type="region of interest" description="Disordered" evidence="5">
    <location>
        <begin position="463"/>
        <end position="497"/>
    </location>
</feature>
<gene>
    <name evidence="7" type="ORF">PDE001_LOCUS10495</name>
</gene>